<evidence type="ECO:0000313" key="2">
    <source>
        <dbReference type="EMBL" id="AQQ72242.1"/>
    </source>
</evidence>
<dbReference type="EMBL" id="CP019646">
    <property type="protein sequence ID" value="AQQ72242.1"/>
    <property type="molecule type" value="Genomic_DNA"/>
</dbReference>
<dbReference type="InterPro" id="IPR018247">
    <property type="entry name" value="EF_Hand_1_Ca_BS"/>
</dbReference>
<evidence type="ECO:0000256" key="1">
    <source>
        <dbReference type="SAM" id="SignalP"/>
    </source>
</evidence>
<dbReference type="InterPro" id="IPR013320">
    <property type="entry name" value="ConA-like_dom_sf"/>
</dbReference>
<dbReference type="Proteomes" id="UP000188181">
    <property type="component" value="Chromosome"/>
</dbReference>
<accession>A0A1Q2MIX3</accession>
<dbReference type="SUPFAM" id="SSF49899">
    <property type="entry name" value="Concanavalin A-like lectins/glucanases"/>
    <property type="match status" value="1"/>
</dbReference>
<protein>
    <recommendedName>
        <fullName evidence="4">LamG-like jellyroll fold domain-containing protein</fullName>
    </recommendedName>
</protein>
<dbReference type="Pfam" id="PF13385">
    <property type="entry name" value="Laminin_G_3"/>
    <property type="match status" value="1"/>
</dbReference>
<keyword evidence="1" id="KW-0732">Signal</keyword>
<dbReference type="AlphaFoldDB" id="A0A1Q2MIX3"/>
<evidence type="ECO:0000313" key="3">
    <source>
        <dbReference type="Proteomes" id="UP000188181"/>
    </source>
</evidence>
<organism evidence="2 3">
    <name type="scientific">Limihaloglobus sulfuriphilus</name>
    <dbReference type="NCBI Taxonomy" id="1851148"/>
    <lineage>
        <taxon>Bacteria</taxon>
        <taxon>Pseudomonadati</taxon>
        <taxon>Planctomycetota</taxon>
        <taxon>Phycisphaerae</taxon>
        <taxon>Sedimentisphaerales</taxon>
        <taxon>Sedimentisphaeraceae</taxon>
        <taxon>Limihaloglobus</taxon>
    </lineage>
</organism>
<feature type="signal peptide" evidence="1">
    <location>
        <begin position="1"/>
        <end position="20"/>
    </location>
</feature>
<dbReference type="PROSITE" id="PS00018">
    <property type="entry name" value="EF_HAND_1"/>
    <property type="match status" value="1"/>
</dbReference>
<reference evidence="3" key="1">
    <citation type="submission" date="2017-02" db="EMBL/GenBank/DDBJ databases">
        <title>Comparative genomics and description of representatives of a novel lineage of planctomycetes thriving in anoxic sediments.</title>
        <authorList>
            <person name="Spring S."/>
            <person name="Bunk B."/>
            <person name="Sproer C."/>
        </authorList>
    </citation>
    <scope>NUCLEOTIDE SEQUENCE [LARGE SCALE GENOMIC DNA]</scope>
    <source>
        <strain evidence="3">SM-Chi-D1</strain>
    </source>
</reference>
<dbReference type="RefSeq" id="WP_186804724.1">
    <property type="nucleotide sequence ID" value="NZ_CP019646.1"/>
</dbReference>
<dbReference type="Gene3D" id="2.60.120.200">
    <property type="match status" value="1"/>
</dbReference>
<name>A0A1Q2MIX3_9BACT</name>
<dbReference type="STRING" id="1851148.SMSP2_02623"/>
<keyword evidence="3" id="KW-1185">Reference proteome</keyword>
<gene>
    <name evidence="2" type="ORF">SMSP2_02623</name>
</gene>
<dbReference type="KEGG" id="pbas:SMSP2_02623"/>
<sequence precursor="true">MRFALVQAFIVFITSAGSLAAQQYPPELFENAGDYSYMWWKDGFRGSEKVFNIQTGSYGLSFDYDDFNLISFGAIPNPPAESEALRADNSVINSLPAASLTCGIEVNAAQYNAVSAGPGLAGCMLIESGKFFQRRWLENITLESAAPAGEMQLEIAAWPDRISFVLYFTPQETITNGSLILELDLDQYLPTLIDEAMIKGLCDSQGQNGFVFTSDHSAASLTCDTAESKCRLRLNIENWQAGTEQSIALVVYPESDNFAAKLEDVIAAETTQISINAQQTQPLSRGLTTYYKRRYGWYHIGLRNDFCGTYQQSGNDRIERVEMLITNPTTVERKVRLSFYKDGNVCQVVGLSAVLCDSQYNPLGIPIQLSKNWHNSDTGGRFDSTTWFRGSTIITIPPQTTLELSYTSVGAHWGGVAAASHAQLCLAGWSDSSEWGNQLWEESALGSWAETITYDPDVCLNRSMIDDCRPIMVYAMNRDEPVKWSWTNNVGGCDFLAYWNGGGERQYNRNMKTLHKKNCPVITEAIYSGDNSGAIDMKCTAGLYRSDDIVRAVYKLRYDVTNNLPVDASPAGNSKRIAFFQLGADNYNNHNFNKMARGDINGMIEEWNPVKGGNDYSRVAIPCTGETPWFSLHEANSKDTSVYGAWANRGLVIREYSARLGGVETQTPLVSVYGTENGGYKSANLELSVPDNITELIPGDYLEAQIVYLIVPQYAEDYYGPNTQLNAALAANPDSWEIIYRETAGNDVQIQMIRGRLVQNYPLIVKVCGGAEFEITGGIGYFPITIENLPASKGYRLEQNILGEWIPIDQSVHGSDFWQCNYDAACRSWSLSFTVPFDTENDQRTTRHFRLTGPYLSETGSDLNCDNRVDPDDLRLFASDWLDTYQSETGSEFDQYCLGWWKFDETSGTAAFDSSGNEHNAAVNIDTAWTEGRDGNALNFTGNTTAAVPQAALSSLSDEVTICLWVYGDPAYQPDNPDVVFHGNGADKSRILLSHLPWSSGLVVWDAGFAEGSYDRISKTAVQADYSGRWNHWAFTKNCTTAEMKMYLNGSLWHSGTGKTKPMTDITSFNIGSYAGAQGSGDGFYRGMIDDFRIYAKELSSEDIYSIYQDISPEPECTAMIADLDGNCKVDLEDFGLLVKDWLLNTE</sequence>
<evidence type="ECO:0008006" key="4">
    <source>
        <dbReference type="Google" id="ProtNLM"/>
    </source>
</evidence>
<feature type="chain" id="PRO_5013066349" description="LamG-like jellyroll fold domain-containing protein" evidence="1">
    <location>
        <begin position="21"/>
        <end position="1147"/>
    </location>
</feature>
<proteinExistence type="predicted"/>